<feature type="domain" description="Glycosyltransferase 2-like" evidence="2">
    <location>
        <begin position="40"/>
        <end position="213"/>
    </location>
</feature>
<dbReference type="PANTHER" id="PTHR43646">
    <property type="entry name" value="GLYCOSYLTRANSFERASE"/>
    <property type="match status" value="1"/>
</dbReference>
<evidence type="ECO:0000259" key="2">
    <source>
        <dbReference type="Pfam" id="PF00535"/>
    </source>
</evidence>
<dbReference type="PANTHER" id="PTHR43646:SF3">
    <property type="entry name" value="SLR1566 PROTEIN"/>
    <property type="match status" value="1"/>
</dbReference>
<dbReference type="InterPro" id="IPR029044">
    <property type="entry name" value="Nucleotide-diphossugar_trans"/>
</dbReference>
<proteinExistence type="predicted"/>
<dbReference type="Proteomes" id="UP001148125">
    <property type="component" value="Unassembled WGS sequence"/>
</dbReference>
<protein>
    <submittedName>
        <fullName evidence="3">Glycosyltransferase family 2 protein</fullName>
    </submittedName>
</protein>
<feature type="transmembrane region" description="Helical" evidence="1">
    <location>
        <begin position="276"/>
        <end position="300"/>
    </location>
</feature>
<evidence type="ECO:0000313" key="3">
    <source>
        <dbReference type="EMBL" id="MDE5412079.1"/>
    </source>
</evidence>
<keyword evidence="1" id="KW-1133">Transmembrane helix</keyword>
<comment type="caution">
    <text evidence="3">The sequence shown here is derived from an EMBL/GenBank/DDBJ whole genome shotgun (WGS) entry which is preliminary data.</text>
</comment>
<organism evidence="3 4">
    <name type="scientific">Alkalihalobacterium chitinilyticum</name>
    <dbReference type="NCBI Taxonomy" id="2980103"/>
    <lineage>
        <taxon>Bacteria</taxon>
        <taxon>Bacillati</taxon>
        <taxon>Bacillota</taxon>
        <taxon>Bacilli</taxon>
        <taxon>Bacillales</taxon>
        <taxon>Bacillaceae</taxon>
        <taxon>Alkalihalobacterium</taxon>
    </lineage>
</organism>
<evidence type="ECO:0000313" key="4">
    <source>
        <dbReference type="Proteomes" id="UP001148125"/>
    </source>
</evidence>
<dbReference type="InterPro" id="IPR001173">
    <property type="entry name" value="Glyco_trans_2-like"/>
</dbReference>
<name>A0ABT5VCZ9_9BACI</name>
<dbReference type="Gene3D" id="3.90.550.10">
    <property type="entry name" value="Spore Coat Polysaccharide Biosynthesis Protein SpsA, Chain A"/>
    <property type="match status" value="1"/>
</dbReference>
<sequence length="368" mass="42309">MFYYAITHFIFLIWTIINSMFMPKLKQNVHLSYSSPPLVSILIPLRNEERNIKRLVESLTSLTYQKIEVIFLDDQSTDNTYNLLMEHTETHINFKVIKGAPLANGWAGKVHACKQLGERAKGDYLLFLDADVKVRPTIIEKTISTMEVYDAGLLTGFPKFPTSTLLSKILVPMQHFIVHFHLPIFIANRTTFPSFSAAHGAFMCFRKEVYHKIGGHSSVAASIVEDVHLARHVKKNGHRVLLANLTNDVSCFMYETNKEVWNGFVKNIFVGLGRSIPLASLIIIFYSIFFVMPLFFAIAGIITNELLYLIPYIILLIHRGFVDWKTQQRNMQFLWMPFSALTIIILLIYSAFLSVQKKGYRWKGRSYT</sequence>
<feature type="transmembrane region" description="Helical" evidence="1">
    <location>
        <begin position="6"/>
        <end position="23"/>
    </location>
</feature>
<dbReference type="RefSeq" id="WP_275116700.1">
    <property type="nucleotide sequence ID" value="NZ_JAOTPO010000001.1"/>
</dbReference>
<dbReference type="SUPFAM" id="SSF53448">
    <property type="entry name" value="Nucleotide-diphospho-sugar transferases"/>
    <property type="match status" value="1"/>
</dbReference>
<keyword evidence="1" id="KW-0812">Transmembrane</keyword>
<gene>
    <name evidence="3" type="ORF">N7Z68_01600</name>
</gene>
<keyword evidence="1" id="KW-0472">Membrane</keyword>
<dbReference type="EMBL" id="JAOTPO010000001">
    <property type="protein sequence ID" value="MDE5412079.1"/>
    <property type="molecule type" value="Genomic_DNA"/>
</dbReference>
<reference evidence="3" key="1">
    <citation type="submission" date="2024-05" db="EMBL/GenBank/DDBJ databases">
        <title>Alkalihalobacillus sp. strain MEB203 novel alkaliphilic bacterium from Lonar Lake, India.</title>
        <authorList>
            <person name="Joshi A."/>
            <person name="Thite S."/>
            <person name="Mengade P."/>
        </authorList>
    </citation>
    <scope>NUCLEOTIDE SEQUENCE</scope>
    <source>
        <strain evidence="3">MEB 203</strain>
    </source>
</reference>
<dbReference type="CDD" id="cd06423">
    <property type="entry name" value="CESA_like"/>
    <property type="match status" value="1"/>
</dbReference>
<keyword evidence="4" id="KW-1185">Reference proteome</keyword>
<accession>A0ABT5VCZ9</accession>
<evidence type="ECO:0000256" key="1">
    <source>
        <dbReference type="SAM" id="Phobius"/>
    </source>
</evidence>
<feature type="transmembrane region" description="Helical" evidence="1">
    <location>
        <begin position="334"/>
        <end position="355"/>
    </location>
</feature>
<dbReference type="Pfam" id="PF00535">
    <property type="entry name" value="Glycos_transf_2"/>
    <property type="match status" value="1"/>
</dbReference>